<dbReference type="Pfam" id="PF00067">
    <property type="entry name" value="p450"/>
    <property type="match status" value="1"/>
</dbReference>
<dbReference type="InterPro" id="IPR050121">
    <property type="entry name" value="Cytochrome_P450_monoxygenase"/>
</dbReference>
<dbReference type="OrthoDB" id="1470350at2759"/>
<comment type="similarity">
    <text evidence="2">Belongs to the cytochrome P450 family.</text>
</comment>
<evidence type="ECO:0000256" key="1">
    <source>
        <dbReference type="ARBA" id="ARBA00001971"/>
    </source>
</evidence>
<dbReference type="EMBL" id="KZ819636">
    <property type="protein sequence ID" value="PWN89774.1"/>
    <property type="molecule type" value="Genomic_DNA"/>
</dbReference>
<keyword evidence="6" id="KW-0349">Heme</keyword>
<dbReference type="GO" id="GO:0005506">
    <property type="term" value="F:iron ion binding"/>
    <property type="evidence" value="ECO:0007669"/>
    <property type="project" value="InterPro"/>
</dbReference>
<dbReference type="InterPro" id="IPR001128">
    <property type="entry name" value="Cyt_P450"/>
</dbReference>
<dbReference type="InterPro" id="IPR002403">
    <property type="entry name" value="Cyt_P450_E_grp-IV"/>
</dbReference>
<accession>A0A316YLU2</accession>
<keyword evidence="9" id="KW-1185">Reference proteome</keyword>
<organism evidence="8 9">
    <name type="scientific">Acaromyces ingoldii</name>
    <dbReference type="NCBI Taxonomy" id="215250"/>
    <lineage>
        <taxon>Eukaryota</taxon>
        <taxon>Fungi</taxon>
        <taxon>Dikarya</taxon>
        <taxon>Basidiomycota</taxon>
        <taxon>Ustilaginomycotina</taxon>
        <taxon>Exobasidiomycetes</taxon>
        <taxon>Exobasidiales</taxon>
        <taxon>Cryptobasidiaceae</taxon>
        <taxon>Acaromyces</taxon>
    </lineage>
</organism>
<dbReference type="InParanoid" id="A0A316YLU2"/>
<evidence type="ECO:0000313" key="8">
    <source>
        <dbReference type="EMBL" id="PWN89774.1"/>
    </source>
</evidence>
<dbReference type="GO" id="GO:0004497">
    <property type="term" value="F:monooxygenase activity"/>
    <property type="evidence" value="ECO:0007669"/>
    <property type="project" value="InterPro"/>
</dbReference>
<gene>
    <name evidence="8" type="ORF">FA10DRAFT_259766</name>
</gene>
<evidence type="ECO:0000256" key="2">
    <source>
        <dbReference type="ARBA" id="ARBA00010617"/>
    </source>
</evidence>
<keyword evidence="7" id="KW-1133">Transmembrane helix</keyword>
<proteinExistence type="inferred from homology"/>
<reference evidence="8" key="1">
    <citation type="journal article" date="2018" name="Mol. Biol. Evol.">
        <title>Broad Genomic Sampling Reveals a Smut Pathogenic Ancestry of the Fungal Clade Ustilaginomycotina.</title>
        <authorList>
            <person name="Kijpornyongpan T."/>
            <person name="Mondo S.J."/>
            <person name="Barry K."/>
            <person name="Sandor L."/>
            <person name="Lee J."/>
            <person name="Lipzen A."/>
            <person name="Pangilinan J."/>
            <person name="LaButti K."/>
            <person name="Hainaut M."/>
            <person name="Henrissat B."/>
            <person name="Grigoriev I.V."/>
            <person name="Spatafora J.W."/>
            <person name="Aime M.C."/>
        </authorList>
    </citation>
    <scope>NUCLEOTIDE SEQUENCE [LARGE SCALE GENOMIC DNA]</scope>
    <source>
        <strain evidence="8">MCA 4198</strain>
    </source>
</reference>
<dbReference type="PRINTS" id="PR00385">
    <property type="entry name" value="P450"/>
</dbReference>
<evidence type="ECO:0000256" key="3">
    <source>
        <dbReference type="ARBA" id="ARBA00022723"/>
    </source>
</evidence>
<dbReference type="Proteomes" id="UP000245768">
    <property type="component" value="Unassembled WGS sequence"/>
</dbReference>
<dbReference type="AlphaFoldDB" id="A0A316YLU2"/>
<keyword evidence="5 6" id="KW-0408">Iron</keyword>
<dbReference type="RefSeq" id="XP_025376972.1">
    <property type="nucleotide sequence ID" value="XM_025519988.1"/>
</dbReference>
<dbReference type="Gene3D" id="1.10.630.10">
    <property type="entry name" value="Cytochrome P450"/>
    <property type="match status" value="1"/>
</dbReference>
<keyword evidence="7" id="KW-0812">Transmembrane</keyword>
<feature type="transmembrane region" description="Helical" evidence="7">
    <location>
        <begin position="12"/>
        <end position="34"/>
    </location>
</feature>
<dbReference type="InterPro" id="IPR036396">
    <property type="entry name" value="Cyt_P450_sf"/>
</dbReference>
<feature type="binding site" description="axial binding residue" evidence="6">
    <location>
        <position position="510"/>
    </location>
    <ligand>
        <name>heme</name>
        <dbReference type="ChEBI" id="CHEBI:30413"/>
    </ligand>
    <ligandPart>
        <name>Fe</name>
        <dbReference type="ChEBI" id="CHEBI:18248"/>
    </ligandPart>
</feature>
<keyword evidence="7" id="KW-0472">Membrane</keyword>
<evidence type="ECO:0000256" key="5">
    <source>
        <dbReference type="ARBA" id="ARBA00023004"/>
    </source>
</evidence>
<dbReference type="PANTHER" id="PTHR24305:SF166">
    <property type="entry name" value="CYTOCHROME P450 12A4, MITOCHONDRIAL-RELATED"/>
    <property type="match status" value="1"/>
</dbReference>
<evidence type="ECO:0000256" key="4">
    <source>
        <dbReference type="ARBA" id="ARBA00023002"/>
    </source>
</evidence>
<dbReference type="InterPro" id="IPR017972">
    <property type="entry name" value="Cyt_P450_CS"/>
</dbReference>
<dbReference type="PANTHER" id="PTHR24305">
    <property type="entry name" value="CYTOCHROME P450"/>
    <property type="match status" value="1"/>
</dbReference>
<comment type="cofactor">
    <cofactor evidence="1 6">
        <name>heme</name>
        <dbReference type="ChEBI" id="CHEBI:30413"/>
    </cofactor>
</comment>
<keyword evidence="4" id="KW-0560">Oxidoreductase</keyword>
<protein>
    <submittedName>
        <fullName evidence="8">Cytochrome P450</fullName>
    </submittedName>
</protein>
<sequence length="875" mass="97521">MAIEIGSGTTAAQWVSAILVVLVVSIAAKAYQIYNRVFTSPLRAFDGPPLVHWYRGFVPAGYLQYQSDVIEKAHEDYGPVWFGVSVGRRCAISIGDDVAIQHITRNSKYKRPRNQSRLTSIFFGDGMVNAEGVDHRRQRHVAEPSFSDRSISRAAPLIYGVGERLLARWHTMYQQQQKQQQQQEGEDDLVINAQHEFGLAALDVIGLAGFNYQFHALQDRDNTAMHEVWRTVMKLSLSRSRYAVVRAMFPSIRPFGALFVKEEQKLLECQRRISSLVASLIADAKSEAASTDGREGGQTILSRMVESNASGAKNALLEKDISSMIPVFLIAGHETTASALAWAFYALSRDERHGAPDGCVDGRSKQTLLRQELAAEENQGWQSDWETLDSLPYLDAVVAEVLRLFTPTRLSRRECYSDDVVPLGAPVRLRDGSLTRHIVMSKGDQIIIPVHWLNKAEMYWGPDGHKFQPERWLPETHALYDGKGLTDRIKTRKIGAWRSIITFGQGTHVCIGYRLAVAELKILLAQTINEFDVRPIEKTPSDTVVEITSRSVFVSRPEVKGGDGTFAMPCWATKQDVLDASLRLDVCAHIGKPPRATLQGHILALERPADVDLCPPPVGPRRLCGEKAGILAGVLDACRQLPSDPLFIDEWASRHGIKLAVLDYGCRTQARRDWQRVRKQGLKGRLDTRMLRQHARLEAVEPDGQRPTWSHHPVRCVYEPTIVQPVDCLAARNEVDLTDEVFGPLGQVLARANAHLDALLPKQRHEKLAPVVDLQLVEVAAHVSMEALQEWRACNAVASAHVKRGVPLAALAAVSRVGRPSEELAASLQDILNRPRQARMPSLPTCWTLLDRDMQAIWASLGFDMPHLNFAEPNG</sequence>
<dbReference type="GeneID" id="37041904"/>
<evidence type="ECO:0000256" key="6">
    <source>
        <dbReference type="PIRSR" id="PIRSR602403-1"/>
    </source>
</evidence>
<dbReference type="SUPFAM" id="SSF48264">
    <property type="entry name" value="Cytochrome P450"/>
    <property type="match status" value="1"/>
</dbReference>
<evidence type="ECO:0000313" key="9">
    <source>
        <dbReference type="Proteomes" id="UP000245768"/>
    </source>
</evidence>
<dbReference type="GO" id="GO:0016705">
    <property type="term" value="F:oxidoreductase activity, acting on paired donors, with incorporation or reduction of molecular oxygen"/>
    <property type="evidence" value="ECO:0007669"/>
    <property type="project" value="InterPro"/>
</dbReference>
<evidence type="ECO:0000256" key="7">
    <source>
        <dbReference type="SAM" id="Phobius"/>
    </source>
</evidence>
<name>A0A316YLU2_9BASI</name>
<dbReference type="GO" id="GO:0020037">
    <property type="term" value="F:heme binding"/>
    <property type="evidence" value="ECO:0007669"/>
    <property type="project" value="InterPro"/>
</dbReference>
<dbReference type="PRINTS" id="PR00465">
    <property type="entry name" value="EP450IV"/>
</dbReference>
<keyword evidence="3 6" id="KW-0479">Metal-binding</keyword>
<dbReference type="PROSITE" id="PS00086">
    <property type="entry name" value="CYTOCHROME_P450"/>
    <property type="match status" value="1"/>
</dbReference>
<dbReference type="STRING" id="215250.A0A316YLU2"/>